<dbReference type="STRING" id="687842.ASU31_10605"/>
<sequence length="346" mass="38880">MAAEVNRAIALWRNWEAKEKMLLEVFGHGKISENLGREKLEFLSAGMQRISSASPDEKLVLAIIRKSIRRLEKELYPHPVVRLANKIKRLVLDQPLVRLKEGRLKKRNMAALDKVTSGLGIDTTKLNLKRALDFQRQQVDISLSSLQRAGKRFEMVLHLEKDVSGQFKLQGYSGKLENTFDPESNRSFGFDVAMDISSQEALNLLQGRAVLKDFGVGGISEAKWLQLDFTSLNAPLLREFGKADGFDLGKQMEQIAGGLNRPELLSSHILKAMERGNHIAVNSLSGEKILLEASPLSGKILLRDERLRVVSLEKVIRKKEKSLEIKPELKISKVQQKQQTQSLGIA</sequence>
<dbReference type="RefSeq" id="WP_057932301.1">
    <property type="nucleotide sequence ID" value="NZ_LMZQ01000006.1"/>
</dbReference>
<accession>A0A0T5VQG3</accession>
<dbReference type="Proteomes" id="UP000051950">
    <property type="component" value="Unassembled WGS sequence"/>
</dbReference>
<protein>
    <submittedName>
        <fullName evidence="1">Uncharacterized protein</fullName>
    </submittedName>
</protein>
<dbReference type="EMBL" id="LMZQ01000006">
    <property type="protein sequence ID" value="KRT15951.1"/>
    <property type="molecule type" value="Genomic_DNA"/>
</dbReference>
<name>A0A0T5VQG3_9SPHI</name>
<gene>
    <name evidence="1" type="ORF">ASU31_10605</name>
</gene>
<dbReference type="AlphaFoldDB" id="A0A0T5VQG3"/>
<dbReference type="OrthoDB" id="791468at2"/>
<evidence type="ECO:0000313" key="2">
    <source>
        <dbReference type="Proteomes" id="UP000051950"/>
    </source>
</evidence>
<organism evidence="1 2">
    <name type="scientific">Pedobacter ginsenosidimutans</name>
    <dbReference type="NCBI Taxonomy" id="687842"/>
    <lineage>
        <taxon>Bacteria</taxon>
        <taxon>Pseudomonadati</taxon>
        <taxon>Bacteroidota</taxon>
        <taxon>Sphingobacteriia</taxon>
        <taxon>Sphingobacteriales</taxon>
        <taxon>Sphingobacteriaceae</taxon>
        <taxon>Pedobacter</taxon>
    </lineage>
</organism>
<proteinExistence type="predicted"/>
<comment type="caution">
    <text evidence="1">The sequence shown here is derived from an EMBL/GenBank/DDBJ whole genome shotgun (WGS) entry which is preliminary data.</text>
</comment>
<evidence type="ECO:0000313" key="1">
    <source>
        <dbReference type="EMBL" id="KRT15951.1"/>
    </source>
</evidence>
<reference evidence="1 2" key="1">
    <citation type="submission" date="2015-11" db="EMBL/GenBank/DDBJ databases">
        <title>Sequence of Pedobacter ginsenosidimutans.</title>
        <authorList>
            <person name="Carson E."/>
            <person name="Keyser V."/>
            <person name="Newman J."/>
            <person name="Miller J."/>
        </authorList>
    </citation>
    <scope>NUCLEOTIDE SEQUENCE [LARGE SCALE GENOMIC DNA]</scope>
    <source>
        <strain evidence="1 2">KACC 14530</strain>
    </source>
</reference>
<keyword evidence="2" id="KW-1185">Reference proteome</keyword>